<dbReference type="CDD" id="cd05289">
    <property type="entry name" value="MDR_like_2"/>
    <property type="match status" value="1"/>
</dbReference>
<dbReference type="SUPFAM" id="SSF51735">
    <property type="entry name" value="NAD(P)-binding Rossmann-fold domains"/>
    <property type="match status" value="1"/>
</dbReference>
<organism evidence="2 3">
    <name type="scientific">Symbiodinium microadriaticum</name>
    <name type="common">Dinoflagellate</name>
    <name type="synonym">Zooxanthella microadriatica</name>
    <dbReference type="NCBI Taxonomy" id="2951"/>
    <lineage>
        <taxon>Eukaryota</taxon>
        <taxon>Sar</taxon>
        <taxon>Alveolata</taxon>
        <taxon>Dinophyceae</taxon>
        <taxon>Suessiales</taxon>
        <taxon>Symbiodiniaceae</taxon>
        <taxon>Symbiodinium</taxon>
    </lineage>
</organism>
<dbReference type="Pfam" id="PF08240">
    <property type="entry name" value="ADH_N"/>
    <property type="match status" value="1"/>
</dbReference>
<dbReference type="PANTHER" id="PTHR44013">
    <property type="entry name" value="ZINC-TYPE ALCOHOL DEHYDROGENASE-LIKE PROTEIN C16A3.02C"/>
    <property type="match status" value="1"/>
</dbReference>
<dbReference type="AlphaFoldDB" id="A0A1Q9CB78"/>
<proteinExistence type="predicted"/>
<dbReference type="Gene3D" id="3.40.50.720">
    <property type="entry name" value="NAD(P)-binding Rossmann-like Domain"/>
    <property type="match status" value="1"/>
</dbReference>
<feature type="domain" description="Enoyl reductase (ER)" evidence="1">
    <location>
        <begin position="19"/>
        <end position="373"/>
    </location>
</feature>
<dbReference type="EMBL" id="LSRX01001405">
    <property type="protein sequence ID" value="OLP80194.1"/>
    <property type="molecule type" value="Genomic_DNA"/>
</dbReference>
<dbReference type="InterPro" id="IPR052733">
    <property type="entry name" value="Chloroplast_QOR"/>
</dbReference>
<comment type="caution">
    <text evidence="2">The sequence shown here is derived from an EMBL/GenBank/DDBJ whole genome shotgun (WGS) entry which is preliminary data.</text>
</comment>
<dbReference type="InterPro" id="IPR020843">
    <property type="entry name" value="ER"/>
</dbReference>
<evidence type="ECO:0000313" key="3">
    <source>
        <dbReference type="Proteomes" id="UP000186817"/>
    </source>
</evidence>
<dbReference type="Pfam" id="PF13602">
    <property type="entry name" value="ADH_zinc_N_2"/>
    <property type="match status" value="1"/>
</dbReference>
<reference evidence="2 3" key="1">
    <citation type="submission" date="2016-02" db="EMBL/GenBank/DDBJ databases">
        <title>Genome analysis of coral dinoflagellate symbionts highlights evolutionary adaptations to a symbiotic lifestyle.</title>
        <authorList>
            <person name="Aranda M."/>
            <person name="Li Y."/>
            <person name="Liew Y.J."/>
            <person name="Baumgarten S."/>
            <person name="Simakov O."/>
            <person name="Wilson M."/>
            <person name="Piel J."/>
            <person name="Ashoor H."/>
            <person name="Bougouffa S."/>
            <person name="Bajic V.B."/>
            <person name="Ryu T."/>
            <person name="Ravasi T."/>
            <person name="Bayer T."/>
            <person name="Micklem G."/>
            <person name="Kim H."/>
            <person name="Bhak J."/>
            <person name="Lajeunesse T.C."/>
            <person name="Voolstra C.R."/>
        </authorList>
    </citation>
    <scope>NUCLEOTIDE SEQUENCE [LARGE SCALE GENOMIC DNA]</scope>
    <source>
        <strain evidence="2 3">CCMP2467</strain>
    </source>
</reference>
<dbReference type="PANTHER" id="PTHR44013:SF1">
    <property type="entry name" value="ZINC-TYPE ALCOHOL DEHYDROGENASE-LIKE PROTEIN C16A3.02C"/>
    <property type="match status" value="1"/>
</dbReference>
<dbReference type="OrthoDB" id="420428at2759"/>
<dbReference type="SMART" id="SM00829">
    <property type="entry name" value="PKS_ER"/>
    <property type="match status" value="1"/>
</dbReference>
<gene>
    <name evidence="2" type="primary">rtn4ip1</name>
    <name evidence="2" type="ORF">AK812_SmicGene39419</name>
</gene>
<keyword evidence="3" id="KW-1185">Reference proteome</keyword>
<accession>A0A1Q9CB78</accession>
<dbReference type="GO" id="GO:0016491">
    <property type="term" value="F:oxidoreductase activity"/>
    <property type="evidence" value="ECO:0007669"/>
    <property type="project" value="InterPro"/>
</dbReference>
<dbReference type="InterPro" id="IPR013154">
    <property type="entry name" value="ADH-like_N"/>
</dbReference>
<sequence length="646" mass="69757">MARVGYEPLGSIKAWGSKGASAGCELLEQPAPKAQPGSCVVRVAAVGLNPTDWKHVGNGMHYYTMTKATSDNPVILGSEGSGTVEQVPEGSSFEVGQKVWFMAFKTCAELAEVKDGFMALAPGQMSMEESGSTPLALLTAYQSMKDAGYSEPGCGRGQRILVHAGAGGVGHFAVQLAKIYGFEEIVTTCSASNEDFVKGLGATAIVDYKTEDFVTKYANNKFDLVVDPVGGEPVGWCCAAQNALAQYTPRSRMVTKTGGTVVGIITGTSLQGAPCGFMGAVCCSCLPALCGYKCMSACGLGPKFVGPFFLRANEANVDLTRLREWVDQKQLRTEVAEVFRFEDAPKALETLEEGGGHNTKKSKSKPFRGKVVVKAGTELAIRAAEVVQWKVFMVATRRLGSRCPGGDAACAKTELSGDPQPFEDPSIFVRGRRGDSLDFTCRSAASDCMHCDREVKEGLAPFTPVLPTNREVKEGECDPISIETARNINMKDQWKARVLTFSDGSNVPIQVLVFPFRYQAASKEVQTKEAAPVGLQPEMQGGRIQLVTLVTAFFSVCSFAVITSRCRDGRSLLSLRCEHVTKEAAPVSLQPEMQGSRAGFTRQEVAEPASPARRRPLDDWDRLELVCFWWVVPGQPVRFVSFTFCP</sequence>
<name>A0A1Q9CB78_SYMMI</name>
<dbReference type="InterPro" id="IPR002364">
    <property type="entry name" value="Quin_OxRdtase/zeta-crystal_CS"/>
</dbReference>
<dbReference type="Proteomes" id="UP000186817">
    <property type="component" value="Unassembled WGS sequence"/>
</dbReference>
<dbReference type="InterPro" id="IPR011032">
    <property type="entry name" value="GroES-like_sf"/>
</dbReference>
<dbReference type="Gene3D" id="3.90.180.10">
    <property type="entry name" value="Medium-chain alcohol dehydrogenases, catalytic domain"/>
    <property type="match status" value="1"/>
</dbReference>
<dbReference type="SUPFAM" id="SSF50129">
    <property type="entry name" value="GroES-like"/>
    <property type="match status" value="1"/>
</dbReference>
<dbReference type="InterPro" id="IPR036291">
    <property type="entry name" value="NAD(P)-bd_dom_sf"/>
</dbReference>
<evidence type="ECO:0000313" key="2">
    <source>
        <dbReference type="EMBL" id="OLP80194.1"/>
    </source>
</evidence>
<protein>
    <submittedName>
        <fullName evidence="2">Reticulon-4-interacting protein 1-like, mitochondrial</fullName>
    </submittedName>
</protein>
<evidence type="ECO:0000259" key="1">
    <source>
        <dbReference type="SMART" id="SM00829"/>
    </source>
</evidence>
<dbReference type="GO" id="GO:0008270">
    <property type="term" value="F:zinc ion binding"/>
    <property type="evidence" value="ECO:0007669"/>
    <property type="project" value="InterPro"/>
</dbReference>
<dbReference type="PROSITE" id="PS01162">
    <property type="entry name" value="QOR_ZETA_CRYSTAL"/>
    <property type="match status" value="1"/>
</dbReference>